<dbReference type="InterPro" id="IPR010572">
    <property type="entry name" value="Tail_dom"/>
</dbReference>
<feature type="domain" description="Tail spike" evidence="1">
    <location>
        <begin position="95"/>
        <end position="355"/>
    </location>
</feature>
<dbReference type="AlphaFoldDB" id="N9XT44"/>
<keyword evidence="3" id="KW-1185">Reference proteome</keyword>
<evidence type="ECO:0000259" key="1">
    <source>
        <dbReference type="Pfam" id="PF06605"/>
    </source>
</evidence>
<dbReference type="Proteomes" id="UP000013097">
    <property type="component" value="Unassembled WGS sequence"/>
</dbReference>
<dbReference type="eggNOG" id="COG4926">
    <property type="taxonomic scope" value="Bacteria"/>
</dbReference>
<reference evidence="2 3" key="1">
    <citation type="submission" date="2013-01" db="EMBL/GenBank/DDBJ databases">
        <title>The Genome Sequence of Clostridium colicanis 209318.</title>
        <authorList>
            <consortium name="The Broad Institute Genome Sequencing Platform"/>
            <person name="Earl A."/>
            <person name="Ward D."/>
            <person name="Feldgarden M."/>
            <person name="Gevers D."/>
            <person name="Courvalin P."/>
            <person name="Lambert T."/>
            <person name="Walker B."/>
            <person name="Young S.K."/>
            <person name="Zeng Q."/>
            <person name="Gargeya S."/>
            <person name="Fitzgerald M."/>
            <person name="Haas B."/>
            <person name="Abouelleil A."/>
            <person name="Alvarado L."/>
            <person name="Arachchi H.M."/>
            <person name="Berlin A.M."/>
            <person name="Chapman S.B."/>
            <person name="Dewar J."/>
            <person name="Goldberg J."/>
            <person name="Griggs A."/>
            <person name="Gujja S."/>
            <person name="Hansen M."/>
            <person name="Howarth C."/>
            <person name="Imamovic A."/>
            <person name="Larimer J."/>
            <person name="McCowan C."/>
            <person name="Murphy C."/>
            <person name="Neiman D."/>
            <person name="Pearson M."/>
            <person name="Priest M."/>
            <person name="Roberts A."/>
            <person name="Saif S."/>
            <person name="Shea T."/>
            <person name="Sisk P."/>
            <person name="Sykes S."/>
            <person name="Wortman J."/>
            <person name="Nusbaum C."/>
            <person name="Birren B."/>
        </authorList>
    </citation>
    <scope>NUCLEOTIDE SEQUENCE [LARGE SCALE GENOMIC DNA]</scope>
    <source>
        <strain evidence="2 3">209318</strain>
    </source>
</reference>
<organism evidence="2 3">
    <name type="scientific">Clostridium thermobutyricum</name>
    <dbReference type="NCBI Taxonomy" id="29372"/>
    <lineage>
        <taxon>Bacteria</taxon>
        <taxon>Bacillati</taxon>
        <taxon>Bacillota</taxon>
        <taxon>Clostridia</taxon>
        <taxon>Eubacteriales</taxon>
        <taxon>Clostridiaceae</taxon>
        <taxon>Clostridium</taxon>
    </lineage>
</organism>
<dbReference type="HOGENOM" id="CLU_027701_0_0_9"/>
<gene>
    <name evidence="2" type="ORF">HMPREF1092_03309</name>
</gene>
<dbReference type="EMBL" id="AGYT01000026">
    <property type="protein sequence ID" value="ENY98751.1"/>
    <property type="molecule type" value="Genomic_DNA"/>
</dbReference>
<dbReference type="NCBIfam" id="TIGR01665">
    <property type="entry name" value="put_anti_recept"/>
    <property type="match status" value="1"/>
</dbReference>
<comment type="caution">
    <text evidence="2">The sequence shown here is derived from an EMBL/GenBank/DDBJ whole genome shotgun (WGS) entry which is preliminary data.</text>
</comment>
<protein>
    <submittedName>
        <fullName evidence="2">Phage minor structural protein</fullName>
    </submittedName>
</protein>
<dbReference type="InterPro" id="IPR007119">
    <property type="entry name" value="Phage_tail_spike_N"/>
</dbReference>
<dbReference type="PATRIC" id="fig|999411.4.peg.3222"/>
<dbReference type="Pfam" id="PF06605">
    <property type="entry name" value="Prophage_tail"/>
    <property type="match status" value="1"/>
</dbReference>
<evidence type="ECO:0000313" key="2">
    <source>
        <dbReference type="EMBL" id="ENY98751.1"/>
    </source>
</evidence>
<sequence>MSIEFYNFNNTNYENDGDVTLAPSKAIFKIKMNGICEIEIDHPYDKEGRWKIINKGGVIKAPTPYSNGQLFGIYGIKKNMLKTGITIQARHIFFDLIHTTVDDIRAIDKNGQDALNILLQGTKFNGHSNISASNTCYFVRDNIVSLINSDKDNTFIKRWGGEIFLDNYDVYINDKIGGNYGARVSYGINMLDLGIKENNDNIVTRIKPISYNGRTLPNYGYVDSPLINKYRIIYEKFIQMDNLKLKSDLQDQSDDSDDGSVLFDTEEELYQAMKDKCNELFENGIDKPEITGNIKVAPLENSEFYKDIKGLVNISLGDTVIAHSELLDIDMTTRCIGYEWNILTKKYNSIEIGDVVKNYFENQSDISNAVSKVLNGNGNVKTESLEGIINGLKTKFQAQRNIAQTQQVRAMLFEDKIKGSSTYGALSIGSMGLEIASERTPDDKDWNWQTFITGTQVVADYLIGKLKTVLIENIDGSFQVDLSQSGGVNFYNNGKKAINISNNSFDLYDWYHDGKFIGSLASMTRIENKDIALIQLANSKNSIVSIAYPNNNEYTSYIEFDKFNIAGNEFDKPIQVKEETNFNWNWLYRAHLSNDDKTGWIYVDEDRAEISIGDYFINCKKGQATIGRNASAGGNQIIIKDDGIHFYGQLFKGD</sequence>
<name>N9XT44_9CLOT</name>
<dbReference type="RefSeq" id="WP_002599749.1">
    <property type="nucleotide sequence ID" value="NZ_KB850960.1"/>
</dbReference>
<accession>N9XT44</accession>
<proteinExistence type="predicted"/>
<evidence type="ECO:0000313" key="3">
    <source>
        <dbReference type="Proteomes" id="UP000013097"/>
    </source>
</evidence>